<dbReference type="InterPro" id="IPR017853">
    <property type="entry name" value="GH"/>
</dbReference>
<feature type="signal peptide" evidence="1">
    <location>
        <begin position="1"/>
        <end position="29"/>
    </location>
</feature>
<evidence type="ECO:0000259" key="2">
    <source>
        <dbReference type="Pfam" id="PF08924"/>
    </source>
</evidence>
<comment type="caution">
    <text evidence="3">The sequence shown here is derived from an EMBL/GenBank/DDBJ whole genome shotgun (WGS) entry which is preliminary data.</text>
</comment>
<dbReference type="Proteomes" id="UP001596174">
    <property type="component" value="Unassembled WGS sequence"/>
</dbReference>
<keyword evidence="4" id="KW-1185">Reference proteome</keyword>
<sequence length="484" mass="49992">MTPASRAASASALLTAAALAALTGPGAVAAQAATPTRSTTLSFSLSYSSAAGFYLRASGTASGPVGRTVYFQRWTGTTWTTIASGRTDRYHRYQLNTVSTLAGRFSVHVYVPVSGAYKSRISASAVATTHRNATTANLAVPAGVTWGGTASLAFTGTTTEARRTVYLQKYSGGKWLNVTSRVVNSAAVAGSSTRRLATVFSFAAPAWGGTSLRAVLPATALSYGATSTGHSVTVRLAAPKVLTGEAFDTCTAPSATTMSAMKSAGWKAVGVYIGKAASSPTANDGNRNCRQPNLTKDWVASVAAAGTGIIPIYIGAQAPDSKTDIEKIPTDPTQAAALGTTEGLNAVSSAAALGIRAGSPIYLDMENWEGTSASSTDAVLAYTRAWVLAVHQHGYWAGFYGSSTYSAVSNQGLYEVVTATGPNLPDIWWYAQNDGQDVTTNLSFLPASWPAHRIAHQYALNAGDATLGATLDKDAWDAPVAVVG</sequence>
<dbReference type="EMBL" id="JBHSQJ010000071">
    <property type="protein sequence ID" value="MFC5909003.1"/>
    <property type="molecule type" value="Genomic_DNA"/>
</dbReference>
<dbReference type="RefSeq" id="WP_380584405.1">
    <property type="nucleotide sequence ID" value="NZ_JBHSQJ010000071.1"/>
</dbReference>
<organism evidence="3 4">
    <name type="scientific">Streptacidiphilus monticola</name>
    <dbReference type="NCBI Taxonomy" id="2161674"/>
    <lineage>
        <taxon>Bacteria</taxon>
        <taxon>Bacillati</taxon>
        <taxon>Actinomycetota</taxon>
        <taxon>Actinomycetes</taxon>
        <taxon>Kitasatosporales</taxon>
        <taxon>Streptomycetaceae</taxon>
        <taxon>Streptacidiphilus</taxon>
    </lineage>
</organism>
<dbReference type="Pfam" id="PF08924">
    <property type="entry name" value="Rv2525c_GlyHyd-like"/>
    <property type="match status" value="1"/>
</dbReference>
<keyword evidence="3" id="KW-0378">Hydrolase</keyword>
<name>A0ABW1G3Z9_9ACTN</name>
<feature type="domain" description="Rv2525c-like glycoside hydrolase-like" evidence="2">
    <location>
        <begin position="260"/>
        <end position="475"/>
    </location>
</feature>
<keyword evidence="1" id="KW-0732">Signal</keyword>
<protein>
    <submittedName>
        <fullName evidence="3">Glycoside hydrolase domain-containing protein</fullName>
    </submittedName>
</protein>
<reference evidence="4" key="1">
    <citation type="journal article" date="2019" name="Int. J. Syst. Evol. Microbiol.">
        <title>The Global Catalogue of Microorganisms (GCM) 10K type strain sequencing project: providing services to taxonomists for standard genome sequencing and annotation.</title>
        <authorList>
            <consortium name="The Broad Institute Genomics Platform"/>
            <consortium name="The Broad Institute Genome Sequencing Center for Infectious Disease"/>
            <person name="Wu L."/>
            <person name="Ma J."/>
        </authorList>
    </citation>
    <scope>NUCLEOTIDE SEQUENCE [LARGE SCALE GENOMIC DNA]</scope>
    <source>
        <strain evidence="4">JCM 4816</strain>
    </source>
</reference>
<proteinExistence type="predicted"/>
<evidence type="ECO:0000256" key="1">
    <source>
        <dbReference type="SAM" id="SignalP"/>
    </source>
</evidence>
<gene>
    <name evidence="3" type="ORF">ACFP3V_17480</name>
</gene>
<dbReference type="Gene3D" id="3.20.20.80">
    <property type="entry name" value="Glycosidases"/>
    <property type="match status" value="1"/>
</dbReference>
<dbReference type="InterPro" id="IPR015020">
    <property type="entry name" value="Rv2525c-like_Glyco_Hydro-like"/>
</dbReference>
<dbReference type="GO" id="GO:0016787">
    <property type="term" value="F:hydrolase activity"/>
    <property type="evidence" value="ECO:0007669"/>
    <property type="project" value="UniProtKB-KW"/>
</dbReference>
<accession>A0ABW1G3Z9</accession>
<evidence type="ECO:0000313" key="3">
    <source>
        <dbReference type="EMBL" id="MFC5909003.1"/>
    </source>
</evidence>
<feature type="chain" id="PRO_5047421998" evidence="1">
    <location>
        <begin position="30"/>
        <end position="484"/>
    </location>
</feature>
<evidence type="ECO:0000313" key="4">
    <source>
        <dbReference type="Proteomes" id="UP001596174"/>
    </source>
</evidence>
<dbReference type="SUPFAM" id="SSF51445">
    <property type="entry name" value="(Trans)glycosidases"/>
    <property type="match status" value="1"/>
</dbReference>